<protein>
    <submittedName>
        <fullName evidence="4">ATP-dependent chaperone protein ClpB</fullName>
    </submittedName>
</protein>
<gene>
    <name evidence="4" type="ORF">BN509_01924</name>
</gene>
<evidence type="ECO:0000256" key="1">
    <source>
        <dbReference type="ARBA" id="ARBA00022741"/>
    </source>
</evidence>
<dbReference type="EMBL" id="CBCJ010000110">
    <property type="protein sequence ID" value="CDA70902.1"/>
    <property type="molecule type" value="Genomic_DNA"/>
</dbReference>
<reference evidence="4" key="1">
    <citation type="submission" date="2012-11" db="EMBL/GenBank/DDBJ databases">
        <title>Dependencies among metagenomic species, viruses, plasmids and units of genetic variation.</title>
        <authorList>
            <person name="Nielsen H.B."/>
            <person name="Almeida M."/>
            <person name="Juncker A.S."/>
            <person name="Rasmussen S."/>
            <person name="Li J."/>
            <person name="Sunagawa S."/>
            <person name="Plichta D."/>
            <person name="Gautier L."/>
            <person name="Le Chatelier E."/>
            <person name="Peletier E."/>
            <person name="Bonde I."/>
            <person name="Nielsen T."/>
            <person name="Manichanh C."/>
            <person name="Arumugam M."/>
            <person name="Batto J."/>
            <person name="Santos M.B.Q.D."/>
            <person name="Blom N."/>
            <person name="Borruel N."/>
            <person name="Burgdorf K.S."/>
            <person name="Boumezbeur F."/>
            <person name="Casellas F."/>
            <person name="Dore J."/>
            <person name="Guarner F."/>
            <person name="Hansen T."/>
            <person name="Hildebrand F."/>
            <person name="Kaas R.S."/>
            <person name="Kennedy S."/>
            <person name="Kristiansen K."/>
            <person name="Kultima J.R."/>
            <person name="Leonard P."/>
            <person name="Levenez F."/>
            <person name="Lund O."/>
            <person name="Moumen B."/>
            <person name="Le Paslier D."/>
            <person name="Pons N."/>
            <person name="Pedersen O."/>
            <person name="Prifti E."/>
            <person name="Qin J."/>
            <person name="Raes J."/>
            <person name="Tap J."/>
            <person name="Tims S."/>
            <person name="Ussery D.W."/>
            <person name="Yamada T."/>
            <person name="MetaHit consortium"/>
            <person name="Renault P."/>
            <person name="Sicheritz-Ponten T."/>
            <person name="Bork P."/>
            <person name="Wang J."/>
            <person name="Brunak S."/>
            <person name="Ehrlich S.D."/>
        </authorList>
    </citation>
    <scope>NUCLEOTIDE SEQUENCE [LARGE SCALE GENOMIC DNA]</scope>
</reference>
<dbReference type="Pfam" id="PF10431">
    <property type="entry name" value="ClpB_D2-small"/>
    <property type="match status" value="1"/>
</dbReference>
<dbReference type="GO" id="GO:0005737">
    <property type="term" value="C:cytoplasm"/>
    <property type="evidence" value="ECO:0007669"/>
    <property type="project" value="TreeGrafter"/>
</dbReference>
<dbReference type="GO" id="GO:0005524">
    <property type="term" value="F:ATP binding"/>
    <property type="evidence" value="ECO:0007669"/>
    <property type="project" value="UniProtKB-KW"/>
</dbReference>
<dbReference type="InterPro" id="IPR001270">
    <property type="entry name" value="ClpA/B"/>
</dbReference>
<dbReference type="SUPFAM" id="SSF52540">
    <property type="entry name" value="P-loop containing nucleoside triphosphate hydrolases"/>
    <property type="match status" value="1"/>
</dbReference>
<evidence type="ECO:0000259" key="3">
    <source>
        <dbReference type="SMART" id="SM01086"/>
    </source>
</evidence>
<dbReference type="GO" id="GO:0016887">
    <property type="term" value="F:ATP hydrolysis activity"/>
    <property type="evidence" value="ECO:0007669"/>
    <property type="project" value="InterPro"/>
</dbReference>
<proteinExistence type="predicted"/>
<organism evidence="4 5">
    <name type="scientific">Phocaeicola coprocola CAG:162</name>
    <dbReference type="NCBI Taxonomy" id="1263040"/>
    <lineage>
        <taxon>Bacteria</taxon>
        <taxon>Pseudomonadati</taxon>
        <taxon>Bacteroidota</taxon>
        <taxon>Bacteroidia</taxon>
        <taxon>Bacteroidales</taxon>
        <taxon>Bacteroidaceae</taxon>
        <taxon>Phocaeicola</taxon>
    </lineage>
</organism>
<evidence type="ECO:0000313" key="4">
    <source>
        <dbReference type="EMBL" id="CDA70902.1"/>
    </source>
</evidence>
<comment type="caution">
    <text evidence="4">The sequence shown here is derived from an EMBL/GenBank/DDBJ whole genome shotgun (WGS) entry which is preliminary data.</text>
</comment>
<dbReference type="Pfam" id="PF07724">
    <property type="entry name" value="AAA_2"/>
    <property type="match status" value="1"/>
</dbReference>
<dbReference type="Gene3D" id="1.10.8.60">
    <property type="match status" value="1"/>
</dbReference>
<evidence type="ECO:0000256" key="2">
    <source>
        <dbReference type="ARBA" id="ARBA00022840"/>
    </source>
</evidence>
<keyword evidence="1" id="KW-0547">Nucleotide-binding</keyword>
<dbReference type="InterPro" id="IPR003959">
    <property type="entry name" value="ATPase_AAA_core"/>
</dbReference>
<accession>R6CZS7</accession>
<dbReference type="SMART" id="SM01086">
    <property type="entry name" value="ClpB_D2-small"/>
    <property type="match status" value="1"/>
</dbReference>
<dbReference type="Proteomes" id="UP000018362">
    <property type="component" value="Unassembled WGS sequence"/>
</dbReference>
<dbReference type="Gene3D" id="3.40.50.300">
    <property type="entry name" value="P-loop containing nucleotide triphosphate hydrolases"/>
    <property type="match status" value="1"/>
</dbReference>
<keyword evidence="2" id="KW-0067">ATP-binding</keyword>
<dbReference type="PANTHER" id="PTHR11638">
    <property type="entry name" value="ATP-DEPENDENT CLP PROTEASE"/>
    <property type="match status" value="1"/>
</dbReference>
<dbReference type="AlphaFoldDB" id="R6CZS7"/>
<dbReference type="InterPro" id="IPR050130">
    <property type="entry name" value="ClpA_ClpB"/>
</dbReference>
<sequence>MTEAVRRKPYSVVLFDEIEKAHPDVFNILLQVLDDGRLTDNKGRTVNFKNTIIIMTSNLGSSYIQSQFEKINDQNHDQVVEETKAEVMNMLKKTIRPEFLNRIDETIMFQPLNKNEIEQIVRLQINGIKKMLEENGVTLQMSDQAVDFIATAGYDPEFGARPVKRAIQRYLLNDLSKKLLSQEVDRTKPIIVERSSEGLIFRN</sequence>
<feature type="domain" description="Clp ATPase C-terminal" evidence="3">
    <location>
        <begin position="112"/>
        <end position="201"/>
    </location>
</feature>
<dbReference type="InterPro" id="IPR019489">
    <property type="entry name" value="Clp_ATPase_C"/>
</dbReference>
<evidence type="ECO:0000313" key="5">
    <source>
        <dbReference type="Proteomes" id="UP000018362"/>
    </source>
</evidence>
<dbReference type="PRINTS" id="PR00300">
    <property type="entry name" value="CLPPROTEASEA"/>
</dbReference>
<dbReference type="InterPro" id="IPR027417">
    <property type="entry name" value="P-loop_NTPase"/>
</dbReference>
<name>R6CZS7_9BACT</name>
<dbReference type="PANTHER" id="PTHR11638:SF18">
    <property type="entry name" value="HEAT SHOCK PROTEIN 104"/>
    <property type="match status" value="1"/>
</dbReference>
<dbReference type="GO" id="GO:0034605">
    <property type="term" value="P:cellular response to heat"/>
    <property type="evidence" value="ECO:0007669"/>
    <property type="project" value="TreeGrafter"/>
</dbReference>